<organism evidence="4 5">
    <name type="scientific">Cinnamomum micranthum f. kanehirae</name>
    <dbReference type="NCBI Taxonomy" id="337451"/>
    <lineage>
        <taxon>Eukaryota</taxon>
        <taxon>Viridiplantae</taxon>
        <taxon>Streptophyta</taxon>
        <taxon>Embryophyta</taxon>
        <taxon>Tracheophyta</taxon>
        <taxon>Spermatophyta</taxon>
        <taxon>Magnoliopsida</taxon>
        <taxon>Magnoliidae</taxon>
        <taxon>Laurales</taxon>
        <taxon>Lauraceae</taxon>
        <taxon>Cinnamomum</taxon>
    </lineage>
</organism>
<comment type="caution">
    <text evidence="4">The sequence shown here is derived from an EMBL/GenBank/DDBJ whole genome shotgun (WGS) entry which is preliminary data.</text>
</comment>
<dbReference type="PANTHER" id="PTHR31713">
    <property type="entry name" value="OS02G0177800 PROTEIN"/>
    <property type="match status" value="1"/>
</dbReference>
<dbReference type="PANTHER" id="PTHR31713:SF96">
    <property type="entry name" value="OS02G0562300 PROTEIN"/>
    <property type="match status" value="1"/>
</dbReference>
<feature type="domain" description="Calmodulin binding protein-like N-terminal" evidence="2">
    <location>
        <begin position="37"/>
        <end position="179"/>
    </location>
</feature>
<evidence type="ECO:0000259" key="2">
    <source>
        <dbReference type="Pfam" id="PF07887"/>
    </source>
</evidence>
<gene>
    <name evidence="4" type="ORF">CKAN_00370100</name>
</gene>
<dbReference type="InterPro" id="IPR012416">
    <property type="entry name" value="CBP60"/>
</dbReference>
<dbReference type="Pfam" id="PF07887">
    <property type="entry name" value="Calmodulin_bind"/>
    <property type="match status" value="1"/>
</dbReference>
<dbReference type="STRING" id="337451.A0A443N9Y4"/>
<dbReference type="Proteomes" id="UP000283530">
    <property type="component" value="Unassembled WGS sequence"/>
</dbReference>
<evidence type="ECO:0000313" key="5">
    <source>
        <dbReference type="Proteomes" id="UP000283530"/>
    </source>
</evidence>
<feature type="domain" description="Calmodulin binding protein C-terminal" evidence="3">
    <location>
        <begin position="221"/>
        <end position="283"/>
    </location>
</feature>
<accession>A0A443N9Y4</accession>
<reference evidence="4 5" key="1">
    <citation type="journal article" date="2019" name="Nat. Plants">
        <title>Stout camphor tree genome fills gaps in understanding of flowering plant genome evolution.</title>
        <authorList>
            <person name="Chaw S.M."/>
            <person name="Liu Y.C."/>
            <person name="Wu Y.W."/>
            <person name="Wang H.Y."/>
            <person name="Lin C.I."/>
            <person name="Wu C.S."/>
            <person name="Ke H.M."/>
            <person name="Chang L.Y."/>
            <person name="Hsu C.Y."/>
            <person name="Yang H.T."/>
            <person name="Sudianto E."/>
            <person name="Hsu M.H."/>
            <person name="Wu K.P."/>
            <person name="Wang L.N."/>
            <person name="Leebens-Mack J.H."/>
            <person name="Tsai I.J."/>
        </authorList>
    </citation>
    <scope>NUCLEOTIDE SEQUENCE [LARGE SCALE GENOMIC DNA]</scope>
    <source>
        <strain evidence="5">cv. Chaw 1501</strain>
        <tissue evidence="4">Young leaves</tissue>
    </source>
</reference>
<dbReference type="AlphaFoldDB" id="A0A443N9Y4"/>
<dbReference type="GO" id="GO:0003700">
    <property type="term" value="F:DNA-binding transcription factor activity"/>
    <property type="evidence" value="ECO:0007669"/>
    <property type="project" value="TreeGrafter"/>
</dbReference>
<dbReference type="InterPro" id="IPR046829">
    <property type="entry name" value="Calmod_bind_C"/>
</dbReference>
<keyword evidence="5" id="KW-1185">Reference proteome</keyword>
<protein>
    <submittedName>
        <fullName evidence="4">Calmodulin-binding protein 60 B-like protein</fullName>
    </submittedName>
</protein>
<evidence type="ECO:0000313" key="4">
    <source>
        <dbReference type="EMBL" id="RWR75325.1"/>
    </source>
</evidence>
<feature type="region of interest" description="Disordered" evidence="1">
    <location>
        <begin position="1"/>
        <end position="32"/>
    </location>
</feature>
<proteinExistence type="predicted"/>
<evidence type="ECO:0000256" key="1">
    <source>
        <dbReference type="SAM" id="MobiDB-lite"/>
    </source>
</evidence>
<dbReference type="GO" id="GO:0080142">
    <property type="term" value="P:regulation of salicylic acid biosynthetic process"/>
    <property type="evidence" value="ECO:0007669"/>
    <property type="project" value="TreeGrafter"/>
</dbReference>
<dbReference type="GO" id="GO:0005634">
    <property type="term" value="C:nucleus"/>
    <property type="evidence" value="ECO:0007669"/>
    <property type="project" value="TreeGrafter"/>
</dbReference>
<sequence>MTTGANGGLNSSKEREGQQMVPAHGRNQMHGPDRRNLQLVFQSMFPNSLFTERNVEGQGGPIHVKLIDTSTGHVVESCVKLEVVPLEGGFNKEDEPDWKQEDFESSIVKGREDKRPLLIGNLFVRLEGGVGSLGKLSFTDNSSWTRSKKFRLGVRVPLGLWEGIRVREAITNPFVVKDRRGEAYKKHEVPALDDEILGSNMREKMWDALVEHAKTCDMWRKQYVYYADNTKNFGVVFKSICELSGLIEGGKHYSVETLSDSQKVSADSLKREACAKWRDIVEYHESLMLMDMNPKKRARSSPIDFVNEAPDQQVPPPDQVLEDSGLVVGDPPVLFDQQAPVPDQPPSVTYFEGFCSANRPQMLCLESSQSVSRGGVGYDENFGNRFPFHSHRSNAQMQLESNTVGRMSSSHQSQMTRNDHMSQPESASCFEFQSIGSSGLPSNLISYDDQSAGYEEILEMLENDDMQQLLGLISTGAAPANASNYGHPCSSYIQTPSTNFNFEEDRRSSGKFVVEWLKLKAALRWGIFIRKEAAERRAQLVELED</sequence>
<dbReference type="InterPro" id="IPR046831">
    <property type="entry name" value="Calmodulin_bind_N"/>
</dbReference>
<dbReference type="OrthoDB" id="512636at2759"/>
<name>A0A443N9Y4_9MAGN</name>
<feature type="compositionally biased region" description="Polar residues" evidence="1">
    <location>
        <begin position="1"/>
        <end position="11"/>
    </location>
</feature>
<dbReference type="Pfam" id="PF20452">
    <property type="entry name" value="Calmod_bind_C"/>
    <property type="match status" value="1"/>
</dbReference>
<evidence type="ECO:0000259" key="3">
    <source>
        <dbReference type="Pfam" id="PF20452"/>
    </source>
</evidence>
<dbReference type="GO" id="GO:0043565">
    <property type="term" value="F:sequence-specific DNA binding"/>
    <property type="evidence" value="ECO:0007669"/>
    <property type="project" value="TreeGrafter"/>
</dbReference>
<dbReference type="EMBL" id="QPKB01000002">
    <property type="protein sequence ID" value="RWR75325.1"/>
    <property type="molecule type" value="Genomic_DNA"/>
</dbReference>
<dbReference type="GO" id="GO:0005516">
    <property type="term" value="F:calmodulin binding"/>
    <property type="evidence" value="ECO:0007669"/>
    <property type="project" value="InterPro"/>
</dbReference>